<reference evidence="2" key="1">
    <citation type="journal article" date="2018" name="BMC Genomics">
        <title>Genomic insights into host adaptation between the wheat stripe rust pathogen (Puccinia striiformis f. sp. tritici) and the barley stripe rust pathogen (Puccinia striiformis f. sp. hordei).</title>
        <authorList>
            <person name="Xia C."/>
            <person name="Wang M."/>
            <person name="Yin C."/>
            <person name="Cornejo O.E."/>
            <person name="Hulbert S.H."/>
            <person name="Chen X."/>
        </authorList>
    </citation>
    <scope>NUCLEOTIDE SEQUENCE [LARGE SCALE GENOMIC DNA]</scope>
    <source>
        <strain evidence="2">93-210</strain>
    </source>
</reference>
<evidence type="ECO:0000313" key="1">
    <source>
        <dbReference type="EMBL" id="KAI7959022.1"/>
    </source>
</evidence>
<keyword evidence="2" id="KW-1185">Reference proteome</keyword>
<proteinExistence type="predicted"/>
<accession>A0ACC0EQX3</accession>
<gene>
    <name evidence="1" type="ORF">MJO28_002813</name>
</gene>
<reference evidence="2" key="2">
    <citation type="journal article" date="2018" name="Mol. Plant Microbe Interact.">
        <title>Genome sequence resources for the wheat stripe rust pathogen (Puccinia striiformis f. sp. tritici) and the barley stripe rust pathogen (Puccinia striiformis f. sp. hordei).</title>
        <authorList>
            <person name="Xia C."/>
            <person name="Wang M."/>
            <person name="Yin C."/>
            <person name="Cornejo O.E."/>
            <person name="Hulbert S.H."/>
            <person name="Chen X."/>
        </authorList>
    </citation>
    <scope>NUCLEOTIDE SEQUENCE [LARGE SCALE GENOMIC DNA]</scope>
    <source>
        <strain evidence="2">93-210</strain>
    </source>
</reference>
<protein>
    <submittedName>
        <fullName evidence="1">Uncharacterized protein</fullName>
    </submittedName>
</protein>
<dbReference type="EMBL" id="CM045867">
    <property type="protein sequence ID" value="KAI7959022.1"/>
    <property type="molecule type" value="Genomic_DNA"/>
</dbReference>
<dbReference type="Proteomes" id="UP001060170">
    <property type="component" value="Chromosome 3"/>
</dbReference>
<evidence type="ECO:0000313" key="2">
    <source>
        <dbReference type="Proteomes" id="UP001060170"/>
    </source>
</evidence>
<reference evidence="1 2" key="3">
    <citation type="journal article" date="2022" name="Microbiol. Spectr.">
        <title>Folding features and dynamics of 3D genome architecture in plant fungal pathogens.</title>
        <authorList>
            <person name="Xia C."/>
        </authorList>
    </citation>
    <scope>NUCLEOTIDE SEQUENCE [LARGE SCALE GENOMIC DNA]</scope>
    <source>
        <strain evidence="1 2">93-210</strain>
    </source>
</reference>
<organism evidence="1 2">
    <name type="scientific">Puccinia striiformis f. sp. tritici</name>
    <dbReference type="NCBI Taxonomy" id="168172"/>
    <lineage>
        <taxon>Eukaryota</taxon>
        <taxon>Fungi</taxon>
        <taxon>Dikarya</taxon>
        <taxon>Basidiomycota</taxon>
        <taxon>Pucciniomycotina</taxon>
        <taxon>Pucciniomycetes</taxon>
        <taxon>Pucciniales</taxon>
        <taxon>Pucciniaceae</taxon>
        <taxon>Puccinia</taxon>
    </lineage>
</organism>
<sequence>MGVTSGGFDFDGEKGGIKGTTRKIGKQKFVERLDKKRCGWRVDDSKTAQTCSKTRVLEVV</sequence>
<comment type="caution">
    <text evidence="1">The sequence shown here is derived from an EMBL/GenBank/DDBJ whole genome shotgun (WGS) entry which is preliminary data.</text>
</comment>
<name>A0ACC0EQX3_9BASI</name>